<proteinExistence type="predicted"/>
<keyword evidence="2" id="KW-0285">Flavoprotein</keyword>
<name>A0AAJ0GCI3_9PEZI</name>
<evidence type="ECO:0000259" key="5">
    <source>
        <dbReference type="Pfam" id="PF00890"/>
    </source>
</evidence>
<accession>A0AAJ0GCI3</accession>
<dbReference type="PANTHER" id="PTHR43400">
    <property type="entry name" value="FUMARATE REDUCTASE"/>
    <property type="match status" value="1"/>
</dbReference>
<dbReference type="Gene3D" id="3.50.50.60">
    <property type="entry name" value="FAD/NAD(P)-binding domain"/>
    <property type="match status" value="1"/>
</dbReference>
<protein>
    <recommendedName>
        <fullName evidence="5">FAD-dependent oxidoreductase 2 FAD-binding domain-containing protein</fullName>
    </recommendedName>
</protein>
<gene>
    <name evidence="6" type="ORF">LTR09_005065</name>
</gene>
<dbReference type="PANTHER" id="PTHR43400:SF10">
    <property type="entry name" value="3-OXOSTEROID 1-DEHYDROGENASE"/>
    <property type="match status" value="1"/>
</dbReference>
<keyword evidence="4" id="KW-0560">Oxidoreductase</keyword>
<evidence type="ECO:0000313" key="7">
    <source>
        <dbReference type="Proteomes" id="UP001271007"/>
    </source>
</evidence>
<dbReference type="EMBL" id="JAWDJX010000014">
    <property type="protein sequence ID" value="KAK3053785.1"/>
    <property type="molecule type" value="Genomic_DNA"/>
</dbReference>
<dbReference type="InterPro" id="IPR050315">
    <property type="entry name" value="FAD-oxidoreductase_2"/>
</dbReference>
<comment type="caution">
    <text evidence="6">The sequence shown here is derived from an EMBL/GenBank/DDBJ whole genome shotgun (WGS) entry which is preliminary data.</text>
</comment>
<keyword evidence="7" id="KW-1185">Reference proteome</keyword>
<keyword evidence="3" id="KW-0274">FAD</keyword>
<feature type="domain" description="FAD-dependent oxidoreductase 2 FAD-binding" evidence="5">
    <location>
        <begin position="26"/>
        <end position="325"/>
    </location>
</feature>
<comment type="cofactor">
    <cofactor evidence="1">
        <name>FAD</name>
        <dbReference type="ChEBI" id="CHEBI:57692"/>
    </cofactor>
</comment>
<dbReference type="InterPro" id="IPR036188">
    <property type="entry name" value="FAD/NAD-bd_sf"/>
</dbReference>
<sequence length="368" mass="40124">MHDCYGRPLLNHGSCTIIDVYDHEYDVIVVGSGAGGLTAAVTAAIQGNQKVLVTEKTALYGGTTAFSGGALWLPMNHLAFENGYLDTCERVGTYLRSRLGDDYNQDKASAYLDTAPEMCKWLESIGATQFIPLPAPDYYADSDGAAKAGRTVLNAPYDGRRLGQLVKQVRYPLQGYCAFGTMHVDVMYQAYWTRPLASCRSFSYVVRSMLRYVADFLWYGKGTNLCNGNALVGRLIESATKADVTLRRNSPAMQPIVDNDKIVGWTVQKQGKTLKIRARKGVVLASGGFARSAKLARDYLPTQDWTAVPRGNQGDGLRTGNAMGGVLPQHHPNPTEHYTLPCPSIAQSTAQSSPFLTFRISRNLGSSS</sequence>
<organism evidence="6 7">
    <name type="scientific">Extremus antarcticus</name>
    <dbReference type="NCBI Taxonomy" id="702011"/>
    <lineage>
        <taxon>Eukaryota</taxon>
        <taxon>Fungi</taxon>
        <taxon>Dikarya</taxon>
        <taxon>Ascomycota</taxon>
        <taxon>Pezizomycotina</taxon>
        <taxon>Dothideomycetes</taxon>
        <taxon>Dothideomycetidae</taxon>
        <taxon>Mycosphaerellales</taxon>
        <taxon>Extremaceae</taxon>
        <taxon>Extremus</taxon>
    </lineage>
</organism>
<dbReference type="GO" id="GO:0016491">
    <property type="term" value="F:oxidoreductase activity"/>
    <property type="evidence" value="ECO:0007669"/>
    <property type="project" value="UniProtKB-KW"/>
</dbReference>
<evidence type="ECO:0000256" key="4">
    <source>
        <dbReference type="ARBA" id="ARBA00023002"/>
    </source>
</evidence>
<dbReference type="Proteomes" id="UP001271007">
    <property type="component" value="Unassembled WGS sequence"/>
</dbReference>
<dbReference type="AlphaFoldDB" id="A0AAJ0GCI3"/>
<evidence type="ECO:0000256" key="1">
    <source>
        <dbReference type="ARBA" id="ARBA00001974"/>
    </source>
</evidence>
<evidence type="ECO:0000256" key="2">
    <source>
        <dbReference type="ARBA" id="ARBA00022630"/>
    </source>
</evidence>
<dbReference type="InterPro" id="IPR003953">
    <property type="entry name" value="FAD-dep_OxRdtase_2_FAD-bd"/>
</dbReference>
<reference evidence="6" key="1">
    <citation type="submission" date="2023-04" db="EMBL/GenBank/DDBJ databases">
        <title>Black Yeasts Isolated from many extreme environments.</title>
        <authorList>
            <person name="Coleine C."/>
            <person name="Stajich J.E."/>
            <person name="Selbmann L."/>
        </authorList>
    </citation>
    <scope>NUCLEOTIDE SEQUENCE</scope>
    <source>
        <strain evidence="6">CCFEE 5312</strain>
    </source>
</reference>
<evidence type="ECO:0000256" key="3">
    <source>
        <dbReference type="ARBA" id="ARBA00022827"/>
    </source>
</evidence>
<dbReference type="Pfam" id="PF00890">
    <property type="entry name" value="FAD_binding_2"/>
    <property type="match status" value="1"/>
</dbReference>
<evidence type="ECO:0000313" key="6">
    <source>
        <dbReference type="EMBL" id="KAK3053785.1"/>
    </source>
</evidence>
<dbReference type="SUPFAM" id="SSF51905">
    <property type="entry name" value="FAD/NAD(P)-binding domain"/>
    <property type="match status" value="1"/>
</dbReference>